<dbReference type="AlphaFoldDB" id="A0A085NTQ0"/>
<dbReference type="Proteomes" id="UP000030758">
    <property type="component" value="Unassembled WGS sequence"/>
</dbReference>
<evidence type="ECO:0000313" key="1">
    <source>
        <dbReference type="EMBL" id="KFD72846.1"/>
    </source>
</evidence>
<organism evidence="1">
    <name type="scientific">Trichuris suis</name>
    <name type="common">pig whipworm</name>
    <dbReference type="NCBI Taxonomy" id="68888"/>
    <lineage>
        <taxon>Eukaryota</taxon>
        <taxon>Metazoa</taxon>
        <taxon>Ecdysozoa</taxon>
        <taxon>Nematoda</taxon>
        <taxon>Enoplea</taxon>
        <taxon>Dorylaimia</taxon>
        <taxon>Trichinellida</taxon>
        <taxon>Trichuridae</taxon>
        <taxon>Trichuris</taxon>
    </lineage>
</organism>
<sequence>MAKKALATMKHRPAQVLADVQQTDSTVQAAQVDCKGYNLPSCPQCFRQHDRNVCRFRSPVVIGATVRSILLRHVVVHFPMRDPFQYDVLGDQRRRWYAEVRVLRHGREWWQLGSPQWVSTRQRLQAYGGATIPVKGVLNAQVALREQPQQLTLLVTDLEQGSNFMGLDWLDAFGRRLSGSDSVCFVEEQGVNTVIKHIVGKYEAVFRLNLAHLVLKPNAQSKIFKPRPLPFALMDAVKG</sequence>
<protein>
    <submittedName>
        <fullName evidence="1">Uncharacterized protein</fullName>
    </submittedName>
</protein>
<accession>A0A085NTQ0</accession>
<dbReference type="EMBL" id="KL367475">
    <property type="protein sequence ID" value="KFD72846.1"/>
    <property type="molecule type" value="Genomic_DNA"/>
</dbReference>
<proteinExistence type="predicted"/>
<gene>
    <name evidence="1" type="ORF">M514_14750</name>
</gene>
<reference evidence="1" key="1">
    <citation type="journal article" date="2014" name="Nat. Genet.">
        <title>Genome and transcriptome of the porcine whipworm Trichuris suis.</title>
        <authorList>
            <person name="Jex A.R."/>
            <person name="Nejsum P."/>
            <person name="Schwarz E.M."/>
            <person name="Hu L."/>
            <person name="Young N.D."/>
            <person name="Hall R.S."/>
            <person name="Korhonen P.K."/>
            <person name="Liao S."/>
            <person name="Thamsborg S."/>
            <person name="Xia J."/>
            <person name="Xu P."/>
            <person name="Wang S."/>
            <person name="Scheerlinck J.P."/>
            <person name="Hofmann A."/>
            <person name="Sternberg P.W."/>
            <person name="Wang J."/>
            <person name="Gasser R.B."/>
        </authorList>
    </citation>
    <scope>NUCLEOTIDE SEQUENCE [LARGE SCALE GENOMIC DNA]</scope>
    <source>
        <strain evidence="1">DCEP-RM93F</strain>
    </source>
</reference>
<name>A0A085NTQ0_9BILA</name>